<dbReference type="PANTHER" id="PTHR28027:SF2">
    <property type="entry name" value="TRANSCRIPTIONAL REGULATOR MIT1"/>
    <property type="match status" value="1"/>
</dbReference>
<reference evidence="1 2" key="1">
    <citation type="submission" date="2019-01" db="EMBL/GenBank/DDBJ databases">
        <title>Genomes sequencing and comparative genomics of infectious freshwater microsporidia, Cucumispora dikerogammari and Thelohania contejeani.</title>
        <authorList>
            <person name="Cormier A."/>
            <person name="Giraud I."/>
            <person name="Wattier R."/>
            <person name="Teixeira M."/>
            <person name="Grandjean F."/>
            <person name="Rigaud T."/>
            <person name="Cordaux R."/>
        </authorList>
    </citation>
    <scope>NUCLEOTIDE SEQUENCE [LARGE SCALE GENOMIC DNA]</scope>
    <source>
        <strain evidence="1">T1</strain>
        <tissue evidence="1">Spores</tissue>
    </source>
</reference>
<protein>
    <submittedName>
        <fullName evidence="1">cAMP-independent regulatory protein pac2</fullName>
    </submittedName>
</protein>
<accession>A0ABQ7I0L8</accession>
<evidence type="ECO:0000313" key="2">
    <source>
        <dbReference type="Proteomes" id="UP001516464"/>
    </source>
</evidence>
<keyword evidence="2" id="KW-1185">Reference proteome</keyword>
<gene>
    <name evidence="1" type="primary">pac2_2</name>
    <name evidence="1" type="ORF">TCON_0825</name>
</gene>
<comment type="caution">
    <text evidence="1">The sequence shown here is derived from an EMBL/GenBank/DDBJ whole genome shotgun (WGS) entry which is preliminary data.</text>
</comment>
<evidence type="ECO:0000313" key="1">
    <source>
        <dbReference type="EMBL" id="KAF7683975.1"/>
    </source>
</evidence>
<organism evidence="1 2">
    <name type="scientific">Astathelohania contejeani</name>
    <dbReference type="NCBI Taxonomy" id="164912"/>
    <lineage>
        <taxon>Eukaryota</taxon>
        <taxon>Fungi</taxon>
        <taxon>Fungi incertae sedis</taxon>
        <taxon>Microsporidia</taxon>
        <taxon>Astathelohaniidae</taxon>
        <taxon>Astathelohania</taxon>
    </lineage>
</organism>
<dbReference type="EMBL" id="SBIQ01000037">
    <property type="protein sequence ID" value="KAF7683975.1"/>
    <property type="molecule type" value="Genomic_DNA"/>
</dbReference>
<dbReference type="InterPro" id="IPR018608">
    <property type="entry name" value="Gti1/Pac2"/>
</dbReference>
<dbReference type="Proteomes" id="UP001516464">
    <property type="component" value="Unassembled WGS sequence"/>
</dbReference>
<sequence>MEIISGYIHDFEEAILIMHCIRLRIFKPNIRRLKDDEKECIKSGSIFCFIESENGIRRWTDGKIWSPSKILGKFLLYKEVPPHLSKTGLKLTQKGLYKRGRGSINYGSFENGGNSIFNLFKKTISIRHENKTYHIISYFQPVFSRISLKNIPFYQELRSILIKYPDLLKDSIIDDLFEKGEDVYTMFNISLPTFDTMKPDIDRRDSELQAAEILHHKMNLNFIK</sequence>
<dbReference type="Pfam" id="PF09729">
    <property type="entry name" value="Gti1_Pac2"/>
    <property type="match status" value="1"/>
</dbReference>
<dbReference type="PANTHER" id="PTHR28027">
    <property type="entry name" value="TRANSCRIPTIONAL REGULATOR MIT1"/>
    <property type="match status" value="1"/>
</dbReference>
<proteinExistence type="predicted"/>
<name>A0ABQ7I0L8_9MICR</name>